<dbReference type="AlphaFoldDB" id="A0AB73SZR7"/>
<organism evidence="1 2">
    <name type="scientific">Murimonas intestini</name>
    <dbReference type="NCBI Taxonomy" id="1337051"/>
    <lineage>
        <taxon>Bacteria</taxon>
        <taxon>Bacillati</taxon>
        <taxon>Bacillota</taxon>
        <taxon>Clostridia</taxon>
        <taxon>Lachnospirales</taxon>
        <taxon>Lachnospiraceae</taxon>
        <taxon>Murimonas</taxon>
    </lineage>
</organism>
<evidence type="ECO:0000313" key="2">
    <source>
        <dbReference type="Proteomes" id="UP000245412"/>
    </source>
</evidence>
<proteinExistence type="predicted"/>
<dbReference type="Proteomes" id="UP000245412">
    <property type="component" value="Unassembled WGS sequence"/>
</dbReference>
<accession>A0AB73SZR7</accession>
<comment type="caution">
    <text evidence="1">The sequence shown here is derived from an EMBL/GenBank/DDBJ whole genome shotgun (WGS) entry which is preliminary data.</text>
</comment>
<keyword evidence="2" id="KW-1185">Reference proteome</keyword>
<protein>
    <submittedName>
        <fullName evidence="1">Uncharacterized protein</fullName>
    </submittedName>
</protein>
<gene>
    <name evidence="1" type="ORF">C7383_11556</name>
</gene>
<name>A0AB73SZR7_9FIRM</name>
<dbReference type="EMBL" id="QGGY01000015">
    <property type="protein sequence ID" value="PWJ72900.1"/>
    <property type="molecule type" value="Genomic_DNA"/>
</dbReference>
<reference evidence="1 2" key="1">
    <citation type="submission" date="2018-05" db="EMBL/GenBank/DDBJ databases">
        <authorList>
            <person name="Goeker M."/>
            <person name="Huntemann M."/>
            <person name="Clum A."/>
            <person name="Pillay M."/>
            <person name="Palaniappan K."/>
            <person name="Varghese N."/>
            <person name="Mikhailova N."/>
            <person name="Stamatis D."/>
            <person name="Reddy T."/>
            <person name="Daum C."/>
            <person name="Shapiro N."/>
            <person name="Ivanova N."/>
            <person name="Kyrpides N."/>
            <person name="Woyke T."/>
        </authorList>
    </citation>
    <scope>NUCLEOTIDE SEQUENCE [LARGE SCALE GENOMIC DNA]</scope>
    <source>
        <strain evidence="1 2">DSM 26524</strain>
    </source>
</reference>
<evidence type="ECO:0000313" key="1">
    <source>
        <dbReference type="EMBL" id="PWJ72900.1"/>
    </source>
</evidence>
<sequence length="71" mass="8197">MNTQILKCLVQLTNYQVDTVIPKDLYEKFPNSPKTREELDLLSRLGYITILYGDNGIDDIGVNKKAIDYFK</sequence>